<gene>
    <name evidence="1" type="ORF">B0T24DRAFT_497245</name>
</gene>
<dbReference type="Gene3D" id="1.25.40.10">
    <property type="entry name" value="Tetratricopeptide repeat domain"/>
    <property type="match status" value="1"/>
</dbReference>
<organism evidence="1 2">
    <name type="scientific">Lasiosphaeria ovina</name>
    <dbReference type="NCBI Taxonomy" id="92902"/>
    <lineage>
        <taxon>Eukaryota</taxon>
        <taxon>Fungi</taxon>
        <taxon>Dikarya</taxon>
        <taxon>Ascomycota</taxon>
        <taxon>Pezizomycotina</taxon>
        <taxon>Sordariomycetes</taxon>
        <taxon>Sordariomycetidae</taxon>
        <taxon>Sordariales</taxon>
        <taxon>Lasiosphaeriaceae</taxon>
        <taxon>Lasiosphaeria</taxon>
    </lineage>
</organism>
<dbReference type="AlphaFoldDB" id="A0AAE0JVX1"/>
<dbReference type="EMBL" id="JAULSN010000009">
    <property type="protein sequence ID" value="KAK3364967.1"/>
    <property type="molecule type" value="Genomic_DNA"/>
</dbReference>
<evidence type="ECO:0000313" key="2">
    <source>
        <dbReference type="Proteomes" id="UP001287356"/>
    </source>
</evidence>
<dbReference type="InterPro" id="IPR011990">
    <property type="entry name" value="TPR-like_helical_dom_sf"/>
</dbReference>
<feature type="non-terminal residue" evidence="1">
    <location>
        <position position="63"/>
    </location>
</feature>
<reference evidence="1" key="1">
    <citation type="journal article" date="2023" name="Mol. Phylogenet. Evol.">
        <title>Genome-scale phylogeny and comparative genomics of the fungal order Sordariales.</title>
        <authorList>
            <person name="Hensen N."/>
            <person name="Bonometti L."/>
            <person name="Westerberg I."/>
            <person name="Brannstrom I.O."/>
            <person name="Guillou S."/>
            <person name="Cros-Aarteil S."/>
            <person name="Calhoun S."/>
            <person name="Haridas S."/>
            <person name="Kuo A."/>
            <person name="Mondo S."/>
            <person name="Pangilinan J."/>
            <person name="Riley R."/>
            <person name="LaButti K."/>
            <person name="Andreopoulos B."/>
            <person name="Lipzen A."/>
            <person name="Chen C."/>
            <person name="Yan M."/>
            <person name="Daum C."/>
            <person name="Ng V."/>
            <person name="Clum A."/>
            <person name="Steindorff A."/>
            <person name="Ohm R.A."/>
            <person name="Martin F."/>
            <person name="Silar P."/>
            <person name="Natvig D.O."/>
            <person name="Lalanne C."/>
            <person name="Gautier V."/>
            <person name="Ament-Velasquez S.L."/>
            <person name="Kruys A."/>
            <person name="Hutchinson M.I."/>
            <person name="Powell A.J."/>
            <person name="Barry K."/>
            <person name="Miller A.N."/>
            <person name="Grigoriev I.V."/>
            <person name="Debuchy R."/>
            <person name="Gladieux P."/>
            <person name="Hiltunen Thoren M."/>
            <person name="Johannesson H."/>
        </authorList>
    </citation>
    <scope>NUCLEOTIDE SEQUENCE</scope>
    <source>
        <strain evidence="1">CBS 958.72</strain>
    </source>
</reference>
<keyword evidence="2" id="KW-1185">Reference proteome</keyword>
<feature type="non-terminal residue" evidence="1">
    <location>
        <position position="1"/>
    </location>
</feature>
<evidence type="ECO:0008006" key="3">
    <source>
        <dbReference type="Google" id="ProtNLM"/>
    </source>
</evidence>
<accession>A0AAE0JVX1</accession>
<dbReference type="Pfam" id="PF13374">
    <property type="entry name" value="TPR_10"/>
    <property type="match status" value="1"/>
</dbReference>
<evidence type="ECO:0000313" key="1">
    <source>
        <dbReference type="EMBL" id="KAK3364967.1"/>
    </source>
</evidence>
<sequence length="63" mass="7019">AKLEVDHPDTPTSMNSLAFYLEKKSRGRHADALSLMEHCARAWQRVLGPQHLDTFSSLAAVGR</sequence>
<name>A0AAE0JVX1_9PEZI</name>
<reference evidence="1" key="2">
    <citation type="submission" date="2023-06" db="EMBL/GenBank/DDBJ databases">
        <authorList>
            <consortium name="Lawrence Berkeley National Laboratory"/>
            <person name="Haridas S."/>
            <person name="Hensen N."/>
            <person name="Bonometti L."/>
            <person name="Westerberg I."/>
            <person name="Brannstrom I.O."/>
            <person name="Guillou S."/>
            <person name="Cros-Aarteil S."/>
            <person name="Calhoun S."/>
            <person name="Kuo A."/>
            <person name="Mondo S."/>
            <person name="Pangilinan J."/>
            <person name="Riley R."/>
            <person name="Labutti K."/>
            <person name="Andreopoulos B."/>
            <person name="Lipzen A."/>
            <person name="Chen C."/>
            <person name="Yanf M."/>
            <person name="Daum C."/>
            <person name="Ng V."/>
            <person name="Clum A."/>
            <person name="Steindorff A."/>
            <person name="Ohm R."/>
            <person name="Martin F."/>
            <person name="Silar P."/>
            <person name="Natvig D."/>
            <person name="Lalanne C."/>
            <person name="Gautier V."/>
            <person name="Ament-Velasquez S.L."/>
            <person name="Kruys A."/>
            <person name="Hutchinson M.I."/>
            <person name="Powell A.J."/>
            <person name="Barry K."/>
            <person name="Miller A.N."/>
            <person name="Grigoriev I.V."/>
            <person name="Debuchy R."/>
            <person name="Gladieux P."/>
            <person name="Thoren M.H."/>
            <person name="Johannesson H."/>
        </authorList>
    </citation>
    <scope>NUCLEOTIDE SEQUENCE</scope>
    <source>
        <strain evidence="1">CBS 958.72</strain>
    </source>
</reference>
<dbReference type="Proteomes" id="UP001287356">
    <property type="component" value="Unassembled WGS sequence"/>
</dbReference>
<protein>
    <recommendedName>
        <fullName evidence="3">Kinesin light chain</fullName>
    </recommendedName>
</protein>
<comment type="caution">
    <text evidence="1">The sequence shown here is derived from an EMBL/GenBank/DDBJ whole genome shotgun (WGS) entry which is preliminary data.</text>
</comment>
<proteinExistence type="predicted"/>